<dbReference type="CDD" id="cd02440">
    <property type="entry name" value="AdoMet_MTases"/>
    <property type="match status" value="1"/>
</dbReference>
<dbReference type="GO" id="GO:0005737">
    <property type="term" value="C:cytoplasm"/>
    <property type="evidence" value="ECO:0007669"/>
    <property type="project" value="UniProtKB-SubCell"/>
</dbReference>
<dbReference type="OrthoDB" id="540004at2759"/>
<accession>A0A0B0P6H3</accession>
<evidence type="ECO:0000313" key="4">
    <source>
        <dbReference type="Proteomes" id="UP000032142"/>
    </source>
</evidence>
<dbReference type="Gene3D" id="3.40.50.150">
    <property type="entry name" value="Vaccinia Virus protein VP39"/>
    <property type="match status" value="1"/>
</dbReference>
<dbReference type="InterPro" id="IPR029063">
    <property type="entry name" value="SAM-dependent_MTases_sf"/>
</dbReference>
<dbReference type="SUPFAM" id="SSF53335">
    <property type="entry name" value="S-adenosyl-L-methionine-dependent methyltransferases"/>
    <property type="match status" value="1"/>
</dbReference>
<dbReference type="Proteomes" id="UP000032142">
    <property type="component" value="Unassembled WGS sequence"/>
</dbReference>
<dbReference type="KEGG" id="gab:108468414"/>
<comment type="function">
    <text evidence="1">S-adenosyl-L-methionine-dependent protein-lysine N-methyltransferase that methylates elongation factor 1-alpha.</text>
</comment>
<dbReference type="OMA" id="QERSHAD"/>
<sequence length="349" mass="38746">MAVFRLAPEESPDPTQQHPPPQQQLQAGREVASDDERSVAADSWSIKSDYGSTLDDEQRHADAAEALSSVANFRAALNYSSDKDEADADAMTTVLGLQNYRNGAYADELTSFRDHSHAGEIWIGAEIMDTVTSWTKNLCIDISQGHMPNHVDEAKREPVAQDEKYLSCWSVLDIGTGNGLLLQELAKQGFTDLTGIDYSEVAIDFARSHADRDGFSSIKFLVDDILETKLERQFQLVMDKGTLDAIGLHPDGPIKRMMYWDSVSKLVAPGGVLVITSCNHTKDELVQEVENFNHRNAGMLPQDPNTIKDRETHRDCPPYQYLNHVQTYPTFMFGGSLGAHVATVAFVRN</sequence>
<feature type="domain" description="Methyltransferase" evidence="2">
    <location>
        <begin position="170"/>
        <end position="297"/>
    </location>
</feature>
<dbReference type="EMBL" id="KN421230">
    <property type="protein sequence ID" value="KHG22283.1"/>
    <property type="molecule type" value="Genomic_DNA"/>
</dbReference>
<comment type="subcellular location">
    <subcellularLocation>
        <location evidence="1">Cytoplasm</location>
    </subcellularLocation>
</comment>
<proteinExistence type="inferred from homology"/>
<dbReference type="GO" id="GO:0032259">
    <property type="term" value="P:methylation"/>
    <property type="evidence" value="ECO:0007669"/>
    <property type="project" value="UniProtKB-KW"/>
</dbReference>
<dbReference type="EC" id="2.1.1.-" evidence="1"/>
<protein>
    <recommendedName>
        <fullName evidence="1">Protein-lysine N-methyltransferase F383_27640</fullName>
        <ecNumber evidence="1">2.1.1.-</ecNumber>
    </recommendedName>
</protein>
<dbReference type="PANTHER" id="PTHR12843">
    <property type="entry name" value="PROTEIN-LYSINE N-METHYLTRANSFERASE METTL10"/>
    <property type="match status" value="1"/>
</dbReference>
<evidence type="ECO:0000313" key="3">
    <source>
        <dbReference type="EMBL" id="KHG22283.1"/>
    </source>
</evidence>
<comment type="similarity">
    <text evidence="1">Belongs to the class I-like SAM-binding methyltransferase superfamily. EFM4 family.</text>
</comment>
<dbReference type="FunFam" id="3.40.50.150:FF:000184">
    <property type="entry name" value="Protein-lysine N-methyltransferase Os01g0121100"/>
    <property type="match status" value="1"/>
</dbReference>
<dbReference type="AlphaFoldDB" id="A0A0B0P6H3"/>
<keyword evidence="1 3" id="KW-0808">Transferase</keyword>
<dbReference type="HAMAP" id="MF_03188">
    <property type="entry name" value="Methyltr_EFM4"/>
    <property type="match status" value="1"/>
</dbReference>
<dbReference type="InterPro" id="IPR025714">
    <property type="entry name" value="Methyltranfer_dom"/>
</dbReference>
<gene>
    <name evidence="3" type="ORF">F383_27640</name>
</gene>
<reference evidence="4" key="1">
    <citation type="submission" date="2014-09" db="EMBL/GenBank/DDBJ databases">
        <authorList>
            <person name="Mudge J."/>
            <person name="Ramaraj T."/>
            <person name="Lindquist I.E."/>
            <person name="Bharti A.K."/>
            <person name="Sundararajan A."/>
            <person name="Cameron C.T."/>
            <person name="Woodward J.E."/>
            <person name="May G.D."/>
            <person name="Brubaker C."/>
            <person name="Broadhvest J."/>
            <person name="Wilkins T.A."/>
        </authorList>
    </citation>
    <scope>NUCLEOTIDE SEQUENCE</scope>
    <source>
        <strain evidence="4">cv. AKA8401</strain>
    </source>
</reference>
<name>A0A0B0P6H3_GOSAR</name>
<keyword evidence="4" id="KW-1185">Reference proteome</keyword>
<dbReference type="InterPro" id="IPR026635">
    <property type="entry name" value="Efm4/METTL10"/>
</dbReference>
<dbReference type="PANTHER" id="PTHR12843:SF5">
    <property type="entry name" value="EEF1A LYSINE METHYLTRANSFERASE 2"/>
    <property type="match status" value="1"/>
</dbReference>
<evidence type="ECO:0000256" key="1">
    <source>
        <dbReference type="HAMAP-Rule" id="MF_03188"/>
    </source>
</evidence>
<evidence type="ECO:0000259" key="2">
    <source>
        <dbReference type="Pfam" id="PF13847"/>
    </source>
</evidence>
<keyword evidence="1 3" id="KW-0489">Methyltransferase</keyword>
<keyword evidence="1" id="KW-0963">Cytoplasm</keyword>
<keyword evidence="1" id="KW-0949">S-adenosyl-L-methionine</keyword>
<organism evidence="3 4">
    <name type="scientific">Gossypium arboreum</name>
    <name type="common">Tree cotton</name>
    <name type="synonym">Gossypium nanking</name>
    <dbReference type="NCBI Taxonomy" id="29729"/>
    <lineage>
        <taxon>Eukaryota</taxon>
        <taxon>Viridiplantae</taxon>
        <taxon>Streptophyta</taxon>
        <taxon>Embryophyta</taxon>
        <taxon>Tracheophyta</taxon>
        <taxon>Spermatophyta</taxon>
        <taxon>Magnoliopsida</taxon>
        <taxon>eudicotyledons</taxon>
        <taxon>Gunneridae</taxon>
        <taxon>Pentapetalae</taxon>
        <taxon>rosids</taxon>
        <taxon>malvids</taxon>
        <taxon>Malvales</taxon>
        <taxon>Malvaceae</taxon>
        <taxon>Malvoideae</taxon>
        <taxon>Gossypium</taxon>
    </lineage>
</organism>
<dbReference type="Pfam" id="PF13847">
    <property type="entry name" value="Methyltransf_31"/>
    <property type="match status" value="1"/>
</dbReference>
<dbReference type="GO" id="GO:0016279">
    <property type="term" value="F:protein-lysine N-methyltransferase activity"/>
    <property type="evidence" value="ECO:0007669"/>
    <property type="project" value="UniProtKB-UniRule"/>
</dbReference>